<dbReference type="PANTHER" id="PTHR22028:SF5">
    <property type="entry name" value="COILED-COIL DOMAIN-CONTAINING PROTEIN 191"/>
    <property type="match status" value="1"/>
</dbReference>
<sequence length="419" mass="48811">MASRNADLYRWKRWSTKDTPGGSTNSNAKKKTQAPAADDIQEWIKKVEKASDRAAAMTFGPSNSSHGDSHFAPNRYGTAAATLEALHDHDEAYSEAQDLLSQWMAQKCGLDGEDDDLKYFVDDEDVSDYTASKQAAKSDLKDQWNNLLAENDPVAADPYNKMSSEELFHQIETRDDDQYVQSILGELMKKDVVESSFKRDLGIGAESKKKHDPRTTMAARQQKVKENREKRQQVREAQLRQQQQHKAAQSQARQMVMKEERSKALQRQREEALLQQEMARLRKEMQDQRRLEEDARQRKKDEEASKMKELRQEEARRRQEELQTRLNAESLIEEEKRKMEQKLENARAMKAAQDLKSLQQHFHAWYELVLTKQLALGKARALSDWRTLLRAWNAWRAYARASRAERETREIEESFKDLH</sequence>
<dbReference type="AlphaFoldDB" id="A0A8B7ZU87"/>
<dbReference type="PANTHER" id="PTHR22028">
    <property type="entry name" value="SFI1 SPINDLE BODY DOMAIN-CONTAINING PROTEIN-RELATED"/>
    <property type="match status" value="1"/>
</dbReference>
<feature type="compositionally biased region" description="Basic and acidic residues" evidence="1">
    <location>
        <begin position="279"/>
        <end position="323"/>
    </location>
</feature>
<feature type="compositionally biased region" description="Basic and acidic residues" evidence="1">
    <location>
        <begin position="256"/>
        <end position="272"/>
    </location>
</feature>
<evidence type="ECO:0000256" key="1">
    <source>
        <dbReference type="SAM" id="MobiDB-lite"/>
    </source>
</evidence>
<dbReference type="OrthoDB" id="6256972at2759"/>
<gene>
    <name evidence="3" type="primary">LOC110988805</name>
</gene>
<name>A0A8B7ZU87_ACAPL</name>
<evidence type="ECO:0000313" key="3">
    <source>
        <dbReference type="RefSeq" id="XP_022108360.1"/>
    </source>
</evidence>
<feature type="region of interest" description="Disordered" evidence="1">
    <location>
        <begin position="200"/>
        <end position="325"/>
    </location>
</feature>
<dbReference type="OMA" id="ARREWDS"/>
<dbReference type="RefSeq" id="XP_022108360.1">
    <property type="nucleotide sequence ID" value="XM_022252668.1"/>
</dbReference>
<evidence type="ECO:0000313" key="2">
    <source>
        <dbReference type="Proteomes" id="UP000694845"/>
    </source>
</evidence>
<feature type="non-terminal residue" evidence="3">
    <location>
        <position position="419"/>
    </location>
</feature>
<dbReference type="InterPro" id="IPR052270">
    <property type="entry name" value="CACF_protein"/>
</dbReference>
<feature type="compositionally biased region" description="Basic and acidic residues" evidence="1">
    <location>
        <begin position="223"/>
        <end position="238"/>
    </location>
</feature>
<dbReference type="KEGG" id="aplc:110988805"/>
<feature type="compositionally biased region" description="Low complexity" evidence="1">
    <location>
        <begin position="239"/>
        <end position="254"/>
    </location>
</feature>
<protein>
    <submittedName>
        <fullName evidence="3">Coiled-coil domain-containing protein 191-like</fullName>
    </submittedName>
</protein>
<keyword evidence="2" id="KW-1185">Reference proteome</keyword>
<accession>A0A8B7ZU87</accession>
<proteinExistence type="predicted"/>
<feature type="compositionally biased region" description="Basic and acidic residues" evidence="1">
    <location>
        <begin position="200"/>
        <end position="209"/>
    </location>
</feature>
<dbReference type="GeneID" id="110988805"/>
<feature type="region of interest" description="Disordered" evidence="1">
    <location>
        <begin position="1"/>
        <end position="40"/>
    </location>
</feature>
<feature type="compositionally biased region" description="Polar residues" evidence="1">
    <location>
        <begin position="17"/>
        <end position="27"/>
    </location>
</feature>
<reference evidence="3" key="1">
    <citation type="submission" date="2025-08" db="UniProtKB">
        <authorList>
            <consortium name="RefSeq"/>
        </authorList>
    </citation>
    <scope>IDENTIFICATION</scope>
</reference>
<organism evidence="2 3">
    <name type="scientific">Acanthaster planci</name>
    <name type="common">Crown-of-thorns starfish</name>
    <dbReference type="NCBI Taxonomy" id="133434"/>
    <lineage>
        <taxon>Eukaryota</taxon>
        <taxon>Metazoa</taxon>
        <taxon>Echinodermata</taxon>
        <taxon>Eleutherozoa</taxon>
        <taxon>Asterozoa</taxon>
        <taxon>Asteroidea</taxon>
        <taxon>Valvatacea</taxon>
        <taxon>Valvatida</taxon>
        <taxon>Acanthasteridae</taxon>
        <taxon>Acanthaster</taxon>
    </lineage>
</organism>
<dbReference type="Proteomes" id="UP000694845">
    <property type="component" value="Unplaced"/>
</dbReference>